<proteinExistence type="predicted"/>
<organism evidence="2 3">
    <name type="scientific">Variimorphobacter saccharofermentans</name>
    <dbReference type="NCBI Taxonomy" id="2755051"/>
    <lineage>
        <taxon>Bacteria</taxon>
        <taxon>Bacillati</taxon>
        <taxon>Bacillota</taxon>
        <taxon>Clostridia</taxon>
        <taxon>Lachnospirales</taxon>
        <taxon>Lachnospiraceae</taxon>
        <taxon>Variimorphobacter</taxon>
    </lineage>
</organism>
<dbReference type="AlphaFoldDB" id="A0A839K2M4"/>
<protein>
    <submittedName>
        <fullName evidence="2">HD-GYP domain-containing protein</fullName>
    </submittedName>
</protein>
<dbReference type="InterPro" id="IPR003607">
    <property type="entry name" value="HD/PDEase_dom"/>
</dbReference>
<feature type="domain" description="HD-GYP" evidence="1">
    <location>
        <begin position="42"/>
        <end position="238"/>
    </location>
</feature>
<dbReference type="PROSITE" id="PS51832">
    <property type="entry name" value="HD_GYP"/>
    <property type="match status" value="1"/>
</dbReference>
<evidence type="ECO:0000313" key="3">
    <source>
        <dbReference type="Proteomes" id="UP000574276"/>
    </source>
</evidence>
<accession>A0A839K2M4</accession>
<dbReference type="EMBL" id="JACEGA010000001">
    <property type="protein sequence ID" value="MBB2183870.1"/>
    <property type="molecule type" value="Genomic_DNA"/>
</dbReference>
<dbReference type="RefSeq" id="WP_228353488.1">
    <property type="nucleotide sequence ID" value="NZ_JACEGA010000001.1"/>
</dbReference>
<dbReference type="SMART" id="SM00471">
    <property type="entry name" value="HDc"/>
    <property type="match status" value="1"/>
</dbReference>
<gene>
    <name evidence="2" type="ORF">H0486_13405</name>
</gene>
<dbReference type="InterPro" id="IPR037522">
    <property type="entry name" value="HD_GYP_dom"/>
</dbReference>
<dbReference type="PANTHER" id="PTHR43155:SF2">
    <property type="entry name" value="CYCLIC DI-GMP PHOSPHODIESTERASE PA4108"/>
    <property type="match status" value="1"/>
</dbReference>
<comment type="caution">
    <text evidence="2">The sequence shown here is derived from an EMBL/GenBank/DDBJ whole genome shotgun (WGS) entry which is preliminary data.</text>
</comment>
<reference evidence="2 3" key="1">
    <citation type="submission" date="2020-07" db="EMBL/GenBank/DDBJ databases">
        <title>Characterization and genome sequencing of isolate MD1, a novel member within the family Lachnospiraceae.</title>
        <authorList>
            <person name="Rettenmaier R."/>
            <person name="Di Bello L."/>
            <person name="Zinser C."/>
            <person name="Scheitz K."/>
            <person name="Liebl W."/>
            <person name="Zverlov V."/>
        </authorList>
    </citation>
    <scope>NUCLEOTIDE SEQUENCE [LARGE SCALE GENOMIC DNA]</scope>
    <source>
        <strain evidence="2 3">MD1</strain>
    </source>
</reference>
<evidence type="ECO:0000313" key="2">
    <source>
        <dbReference type="EMBL" id="MBB2183870.1"/>
    </source>
</evidence>
<dbReference type="SUPFAM" id="SSF109604">
    <property type="entry name" value="HD-domain/PDEase-like"/>
    <property type="match status" value="1"/>
</dbReference>
<dbReference type="Gene3D" id="1.10.3210.10">
    <property type="entry name" value="Hypothetical protein af1432"/>
    <property type="match status" value="1"/>
</dbReference>
<evidence type="ECO:0000259" key="1">
    <source>
        <dbReference type="PROSITE" id="PS51832"/>
    </source>
</evidence>
<dbReference type="CDD" id="cd00077">
    <property type="entry name" value="HDc"/>
    <property type="match status" value="1"/>
</dbReference>
<dbReference type="PANTHER" id="PTHR43155">
    <property type="entry name" value="CYCLIC DI-GMP PHOSPHODIESTERASE PA4108-RELATED"/>
    <property type="match status" value="1"/>
</dbReference>
<dbReference type="Proteomes" id="UP000574276">
    <property type="component" value="Unassembled WGS sequence"/>
</dbReference>
<sequence length="280" mass="31966">MFHLKDVYNQAITISHSIVENIRFGRQLYLEPIDMCSIQICKHVEDDENLLEFLHSVQDKYPYLYSHPVNVALISFLIGKWLNLDEKRLENLVRAGFLYDIGKAKIRDSLLNKAEELTLEEMEIIKSHSVLGYRILKGIDTLDPEVLQTVVFHHERIDGSGYPLGLKGDKINLFSRIIAVADTFDAIISTRTYSTKEIPLKAAEEIQANSSNQLDSSICHIFVNKLINYYTGREVRLSNEQVGSIVSINPDRISKPVVCCQNTHYDLSDEIVDLEIVEVL</sequence>
<name>A0A839K2M4_9FIRM</name>
<keyword evidence="3" id="KW-1185">Reference proteome</keyword>
<dbReference type="Pfam" id="PF13487">
    <property type="entry name" value="HD_5"/>
    <property type="match status" value="1"/>
</dbReference>